<sequence length="478" mass="52651">MTLDLHARPDLAARLATSAGAPTDGARDALNWLRERRRNGTFRVTPVPFDRLDGWSFRAEDGDLVHRSGRFFTVEGAEVTTPDGGSRWLQPIIRQDDVAVLGILAREIDGVLHFLMQAKMEPGNIGLVQLSPTVQSTPSNYSRAHQGKTSRYVEYFLGDHPGRALVDILQSEQGSWFRGKRNRNVVVEVDEPVDVHEDFRWFTLAEILDLLRHPDVVNMDTRTVLSCLPLAVDGSVSVRHPALARSLGFPGHEARHDTAEVHRWLGERRELQSLSVERIPLAATAAAGWVRDESQIGHVSGRWFRIIGVDVAADSREVGAWSQPLLAPCDVGLVALVTRRIGDTLHLLVKADVRPGYRAGVEVGPTVQCTPSNFPPGTPGRPDYLDAVLATPPERVLHESRQSEEGGRFYHATTRHLVVEQDPSAPPEPAPGYLWLTAHQLAELVTTSCQVNIEARSLLLTLLAVIHSDRTRTSGGAA</sequence>
<protein>
    <submittedName>
        <fullName evidence="2">NDP-hexose 2,3-dehydratase family protein</fullName>
    </submittedName>
</protein>
<reference evidence="3" key="1">
    <citation type="journal article" date="2019" name="Int. J. Syst. Evol. Microbiol.">
        <title>The Global Catalogue of Microorganisms (GCM) 10K type strain sequencing project: providing services to taxonomists for standard genome sequencing and annotation.</title>
        <authorList>
            <consortium name="The Broad Institute Genomics Platform"/>
            <consortium name="The Broad Institute Genome Sequencing Center for Infectious Disease"/>
            <person name="Wu L."/>
            <person name="Ma J."/>
        </authorList>
    </citation>
    <scope>NUCLEOTIDE SEQUENCE [LARGE SCALE GENOMIC DNA]</scope>
    <source>
        <strain evidence="3">CGMCC 4.7246</strain>
    </source>
</reference>
<name>A0ABW1P5R8_9PSEU</name>
<dbReference type="Proteomes" id="UP001596220">
    <property type="component" value="Unassembled WGS sequence"/>
</dbReference>
<keyword evidence="3" id="KW-1185">Reference proteome</keyword>
<proteinExistence type="predicted"/>
<accession>A0ABW1P5R8</accession>
<dbReference type="Gene3D" id="3.90.79.40">
    <property type="entry name" value="EvaA sugar 2,3-dehydratase subunit"/>
    <property type="match status" value="2"/>
</dbReference>
<evidence type="ECO:0000313" key="2">
    <source>
        <dbReference type="EMBL" id="MFC6090007.1"/>
    </source>
</evidence>
<dbReference type="InterPro" id="IPR005212">
    <property type="entry name" value="EvaA-like"/>
</dbReference>
<gene>
    <name evidence="2" type="ORF">ACFP3R_12055</name>
</gene>
<dbReference type="EMBL" id="JBHSQO010000010">
    <property type="protein sequence ID" value="MFC6090007.1"/>
    <property type="molecule type" value="Genomic_DNA"/>
</dbReference>
<feature type="domain" description="dTDP-4-dehydro-6-deoxy-alpha-D-glucopyranose 2,3-dehydratase" evidence="1">
    <location>
        <begin position="28"/>
        <end position="228"/>
    </location>
</feature>
<evidence type="ECO:0000313" key="3">
    <source>
        <dbReference type="Proteomes" id="UP001596220"/>
    </source>
</evidence>
<feature type="domain" description="dTDP-4-dehydro-6-deoxy-alpha-D-glucopyranose 2,3-dehydratase" evidence="1">
    <location>
        <begin position="258"/>
        <end position="461"/>
    </location>
</feature>
<organism evidence="2 3">
    <name type="scientific">Saccharothrix lopnurensis</name>
    <dbReference type="NCBI Taxonomy" id="1670621"/>
    <lineage>
        <taxon>Bacteria</taxon>
        <taxon>Bacillati</taxon>
        <taxon>Actinomycetota</taxon>
        <taxon>Actinomycetes</taxon>
        <taxon>Pseudonocardiales</taxon>
        <taxon>Pseudonocardiaceae</taxon>
        <taxon>Saccharothrix</taxon>
    </lineage>
</organism>
<evidence type="ECO:0000259" key="1">
    <source>
        <dbReference type="Pfam" id="PF03559"/>
    </source>
</evidence>
<dbReference type="Pfam" id="PF03559">
    <property type="entry name" value="Hexose_dehydrat"/>
    <property type="match status" value="2"/>
</dbReference>
<comment type="caution">
    <text evidence="2">The sequence shown here is derived from an EMBL/GenBank/DDBJ whole genome shotgun (WGS) entry which is preliminary data.</text>
</comment>
<dbReference type="InterPro" id="IPR038153">
    <property type="entry name" value="EvaA-like_sf"/>
</dbReference>
<dbReference type="RefSeq" id="WP_380635568.1">
    <property type="nucleotide sequence ID" value="NZ_JBHSQO010000010.1"/>
</dbReference>